<name>A6GEE2_9BACT</name>
<protein>
    <submittedName>
        <fullName evidence="2">Uncharacterized protein</fullName>
    </submittedName>
</protein>
<feature type="region of interest" description="Disordered" evidence="1">
    <location>
        <begin position="1"/>
        <end position="22"/>
    </location>
</feature>
<evidence type="ECO:0000313" key="2">
    <source>
        <dbReference type="EMBL" id="EDM75783.1"/>
    </source>
</evidence>
<comment type="caution">
    <text evidence="2">The sequence shown here is derived from an EMBL/GenBank/DDBJ whole genome shotgun (WGS) entry which is preliminary data.</text>
</comment>
<gene>
    <name evidence="2" type="ORF">PPSIR1_17790</name>
</gene>
<organism evidence="2 3">
    <name type="scientific">Plesiocystis pacifica SIR-1</name>
    <dbReference type="NCBI Taxonomy" id="391625"/>
    <lineage>
        <taxon>Bacteria</taxon>
        <taxon>Pseudomonadati</taxon>
        <taxon>Myxococcota</taxon>
        <taxon>Polyangia</taxon>
        <taxon>Nannocystales</taxon>
        <taxon>Nannocystaceae</taxon>
        <taxon>Plesiocystis</taxon>
    </lineage>
</organism>
<dbReference type="Proteomes" id="UP000005801">
    <property type="component" value="Unassembled WGS sequence"/>
</dbReference>
<evidence type="ECO:0000256" key="1">
    <source>
        <dbReference type="SAM" id="MobiDB-lite"/>
    </source>
</evidence>
<dbReference type="EMBL" id="ABCS01000081">
    <property type="protein sequence ID" value="EDM75783.1"/>
    <property type="molecule type" value="Genomic_DNA"/>
</dbReference>
<proteinExistence type="predicted"/>
<dbReference type="STRING" id="391625.PPSIR1_17790"/>
<evidence type="ECO:0000313" key="3">
    <source>
        <dbReference type="Proteomes" id="UP000005801"/>
    </source>
</evidence>
<accession>A6GEE2</accession>
<sequence>MDSTSETDSTSEADSTAETGSEQICECIEIQGDDAEFFEDPLLPTCPADSCPPIQVSSVYGGATDTGGDEGFVLTNPDALVCALEALRDRSPKLLQWDEDIDFGFSYDRGYVFIREDGSAIHRRWDREDLGGEVYDAQLGELHEPEHFQACLDDPDDAARFDCARHPLANSTQVCDEGWWTSSI</sequence>
<dbReference type="AlphaFoldDB" id="A6GEE2"/>
<feature type="compositionally biased region" description="Low complexity" evidence="1">
    <location>
        <begin position="1"/>
        <end position="19"/>
    </location>
</feature>
<keyword evidence="3" id="KW-1185">Reference proteome</keyword>
<reference evidence="2 3" key="1">
    <citation type="submission" date="2007-06" db="EMBL/GenBank/DDBJ databases">
        <authorList>
            <person name="Shimkets L."/>
            <person name="Ferriera S."/>
            <person name="Johnson J."/>
            <person name="Kravitz S."/>
            <person name="Beeson K."/>
            <person name="Sutton G."/>
            <person name="Rogers Y.-H."/>
            <person name="Friedman R."/>
            <person name="Frazier M."/>
            <person name="Venter J.C."/>
        </authorList>
    </citation>
    <scope>NUCLEOTIDE SEQUENCE [LARGE SCALE GENOMIC DNA]</scope>
    <source>
        <strain evidence="2 3">SIR-1</strain>
    </source>
</reference>